<comment type="caution">
    <text evidence="1">The sequence shown here is derived from an EMBL/GenBank/DDBJ whole genome shotgun (WGS) entry which is preliminary data.</text>
</comment>
<proteinExistence type="predicted"/>
<evidence type="ECO:0000313" key="1">
    <source>
        <dbReference type="EMBL" id="CAG5100524.1"/>
    </source>
</evidence>
<keyword evidence="2" id="KW-1185">Reference proteome</keyword>
<reference evidence="1" key="1">
    <citation type="submission" date="2021-04" db="EMBL/GenBank/DDBJ databases">
        <authorList>
            <person name="Chebbi M.A.C M."/>
        </authorList>
    </citation>
    <scope>NUCLEOTIDE SEQUENCE</scope>
</reference>
<evidence type="ECO:0000313" key="2">
    <source>
        <dbReference type="Proteomes" id="UP000786811"/>
    </source>
</evidence>
<sequence>MEVVVREITPPLLKASHGKFHLLPTGELLIHSLEFSDQFLSYRCRTMHRLTRQVVVSSSANVRISDHRGVLPPIILEHSGVIYISQDESTSMVCVAKACPSADYSQKTYD</sequence>
<dbReference type="AlphaFoldDB" id="A0A8J2HIL3"/>
<protein>
    <submittedName>
        <fullName evidence="1">Similar to Dscam2: Down syndrome cell adhesion molecule-like protein Dscam2 (Drosophila melanogaster)</fullName>
    </submittedName>
</protein>
<name>A0A8J2HIL3_COTCN</name>
<dbReference type="EMBL" id="CAJNRD030001122">
    <property type="protein sequence ID" value="CAG5100524.1"/>
    <property type="molecule type" value="Genomic_DNA"/>
</dbReference>
<dbReference type="Gene3D" id="2.60.40.10">
    <property type="entry name" value="Immunoglobulins"/>
    <property type="match status" value="1"/>
</dbReference>
<organism evidence="1 2">
    <name type="scientific">Cotesia congregata</name>
    <name type="common">Parasitoid wasp</name>
    <name type="synonym">Apanteles congregatus</name>
    <dbReference type="NCBI Taxonomy" id="51543"/>
    <lineage>
        <taxon>Eukaryota</taxon>
        <taxon>Metazoa</taxon>
        <taxon>Ecdysozoa</taxon>
        <taxon>Arthropoda</taxon>
        <taxon>Hexapoda</taxon>
        <taxon>Insecta</taxon>
        <taxon>Pterygota</taxon>
        <taxon>Neoptera</taxon>
        <taxon>Endopterygota</taxon>
        <taxon>Hymenoptera</taxon>
        <taxon>Apocrita</taxon>
        <taxon>Ichneumonoidea</taxon>
        <taxon>Braconidae</taxon>
        <taxon>Microgastrinae</taxon>
        <taxon>Cotesia</taxon>
    </lineage>
</organism>
<dbReference type="Proteomes" id="UP000786811">
    <property type="component" value="Unassembled WGS sequence"/>
</dbReference>
<dbReference type="OrthoDB" id="5969272at2759"/>
<gene>
    <name evidence="1" type="ORF">HICCMSTLAB_LOCUS9597</name>
</gene>
<accession>A0A8J2HIL3</accession>
<dbReference type="InterPro" id="IPR013783">
    <property type="entry name" value="Ig-like_fold"/>
</dbReference>